<evidence type="ECO:0000313" key="5">
    <source>
        <dbReference type="EMBL" id="JAT51928.1"/>
    </source>
</evidence>
<dbReference type="InterPro" id="IPR003591">
    <property type="entry name" value="Leu-rich_rpt_typical-subtyp"/>
</dbReference>
<dbReference type="InterPro" id="IPR032675">
    <property type="entry name" value="LRR_dom_sf"/>
</dbReference>
<keyword evidence="2" id="KW-0677">Repeat</keyword>
<dbReference type="Pfam" id="PF13855">
    <property type="entry name" value="LRR_8"/>
    <property type="match status" value="1"/>
</dbReference>
<accession>A0A1D1YBB1</accession>
<dbReference type="InterPro" id="IPR050216">
    <property type="entry name" value="LRR_domain-containing"/>
</dbReference>
<dbReference type="AlphaFoldDB" id="A0A1D1YBB1"/>
<reference evidence="5" key="1">
    <citation type="submission" date="2015-07" db="EMBL/GenBank/DDBJ databases">
        <title>Transcriptome Assembly of Anthurium amnicola.</title>
        <authorList>
            <person name="Suzuki J."/>
        </authorList>
    </citation>
    <scope>NUCLEOTIDE SEQUENCE</scope>
</reference>
<sequence length="261" mass="29368">MGCCISKRGGSVANQATRWRSTGIVALRDRRLKALPSEVLEIDKFVRTLDLSNNKIVEIPMEISKLNNMQRLVLAQNLVEQLPANLGNLHSLKVLVLDANRLRTLPDELGFLVKLEQLSVMGNMLTHLPETLGNLQNLQLLNVSNNKLRSLSKSIGSCLALEEVQANDNSIEDLPSSICNLIHLKSLSLNNNHLHQLPMRLLKDCKALQNISLHENPISMDQFQQMDGFQEFEARRRKKFDKQIDSNVMMGSRGLDEGLDL</sequence>
<dbReference type="PANTHER" id="PTHR48051">
    <property type="match status" value="1"/>
</dbReference>
<dbReference type="Gene3D" id="3.80.10.10">
    <property type="entry name" value="Ribonuclease Inhibitor"/>
    <property type="match status" value="1"/>
</dbReference>
<evidence type="ECO:0000256" key="3">
    <source>
        <dbReference type="ARBA" id="ARBA00023786"/>
    </source>
</evidence>
<evidence type="ECO:0000256" key="4">
    <source>
        <dbReference type="ARBA" id="ARBA00037519"/>
    </source>
</evidence>
<dbReference type="SMART" id="SM00364">
    <property type="entry name" value="LRR_BAC"/>
    <property type="match status" value="5"/>
</dbReference>
<comment type="similarity">
    <text evidence="3">Belongs to the SHOC2 family.</text>
</comment>
<organism evidence="5">
    <name type="scientific">Anthurium amnicola</name>
    <dbReference type="NCBI Taxonomy" id="1678845"/>
    <lineage>
        <taxon>Eukaryota</taxon>
        <taxon>Viridiplantae</taxon>
        <taxon>Streptophyta</taxon>
        <taxon>Embryophyta</taxon>
        <taxon>Tracheophyta</taxon>
        <taxon>Spermatophyta</taxon>
        <taxon>Magnoliopsida</taxon>
        <taxon>Liliopsida</taxon>
        <taxon>Araceae</taxon>
        <taxon>Pothoideae</taxon>
        <taxon>Potheae</taxon>
        <taxon>Anthurium</taxon>
    </lineage>
</organism>
<proteinExistence type="inferred from homology"/>
<dbReference type="SMART" id="SM00369">
    <property type="entry name" value="LRR_TYP"/>
    <property type="match status" value="5"/>
</dbReference>
<dbReference type="PROSITE" id="PS51450">
    <property type="entry name" value="LRR"/>
    <property type="match status" value="2"/>
</dbReference>
<dbReference type="EMBL" id="GDJX01016008">
    <property type="protein sequence ID" value="JAT51928.1"/>
    <property type="molecule type" value="Transcribed_RNA"/>
</dbReference>
<name>A0A1D1YBB1_9ARAE</name>
<protein>
    <submittedName>
        <fullName evidence="5">LRR repeats and ubiquitin-like domain-containing protein At2g30105</fullName>
    </submittedName>
</protein>
<evidence type="ECO:0000256" key="2">
    <source>
        <dbReference type="ARBA" id="ARBA00022737"/>
    </source>
</evidence>
<comment type="function">
    <text evidence="4">Leucine-rich repeat protein that likely mediates protein interactions, possibly in the context of signal transduction.</text>
</comment>
<dbReference type="GO" id="GO:0005737">
    <property type="term" value="C:cytoplasm"/>
    <property type="evidence" value="ECO:0007669"/>
    <property type="project" value="TreeGrafter"/>
</dbReference>
<dbReference type="SUPFAM" id="SSF52058">
    <property type="entry name" value="L domain-like"/>
    <property type="match status" value="1"/>
</dbReference>
<evidence type="ECO:0000313" key="6">
    <source>
        <dbReference type="EMBL" id="JAT65100.1"/>
    </source>
</evidence>
<dbReference type="InterPro" id="IPR001611">
    <property type="entry name" value="Leu-rich_rpt"/>
</dbReference>
<dbReference type="EMBL" id="GDJX01002836">
    <property type="protein sequence ID" value="JAT65100.1"/>
    <property type="molecule type" value="Transcribed_RNA"/>
</dbReference>
<evidence type="ECO:0000256" key="1">
    <source>
        <dbReference type="ARBA" id="ARBA00022614"/>
    </source>
</evidence>
<dbReference type="Pfam" id="PF00560">
    <property type="entry name" value="LRR_1"/>
    <property type="match status" value="1"/>
</dbReference>
<dbReference type="PANTHER" id="PTHR48051:SF1">
    <property type="entry name" value="RAS SUPPRESSOR PROTEIN 1"/>
    <property type="match status" value="1"/>
</dbReference>
<keyword evidence="1" id="KW-0433">Leucine-rich repeat</keyword>
<gene>
    <name evidence="5" type="primary">At2g30105_6</name>
    <name evidence="6" type="synonym">At2g30105_0</name>
    <name evidence="6" type="ORF">g.68023</name>
    <name evidence="5" type="ORF">g.68024</name>
</gene>